<dbReference type="PANTHER" id="PTHR12489:SF22">
    <property type="entry name" value="SI:DKEY-35M8.1"/>
    <property type="match status" value="1"/>
</dbReference>
<feature type="transmembrane region" description="Helical" evidence="5">
    <location>
        <begin position="157"/>
        <end position="180"/>
    </location>
</feature>
<keyword evidence="4 5" id="KW-0472">Membrane</keyword>
<comment type="caution">
    <text evidence="7">The sequence shown here is derived from an EMBL/GenBank/DDBJ whole genome shotgun (WGS) entry which is preliminary data.</text>
</comment>
<evidence type="ECO:0000313" key="7">
    <source>
        <dbReference type="EMBL" id="KAK6191514.1"/>
    </source>
</evidence>
<organism evidence="7 8">
    <name type="scientific">Patella caerulea</name>
    <name type="common">Rayed Mediterranean limpet</name>
    <dbReference type="NCBI Taxonomy" id="87958"/>
    <lineage>
        <taxon>Eukaryota</taxon>
        <taxon>Metazoa</taxon>
        <taxon>Spiralia</taxon>
        <taxon>Lophotrochozoa</taxon>
        <taxon>Mollusca</taxon>
        <taxon>Gastropoda</taxon>
        <taxon>Patellogastropoda</taxon>
        <taxon>Patelloidea</taxon>
        <taxon>Patellidae</taxon>
        <taxon>Patella</taxon>
    </lineage>
</organism>
<protein>
    <submittedName>
        <fullName evidence="7">Uncharacterized protein</fullName>
    </submittedName>
</protein>
<dbReference type="Proteomes" id="UP001347796">
    <property type="component" value="Unassembled WGS sequence"/>
</dbReference>
<reference evidence="7 8" key="1">
    <citation type="submission" date="2024-01" db="EMBL/GenBank/DDBJ databases">
        <title>The genome of the rayed Mediterranean limpet Patella caerulea (Linnaeus, 1758).</title>
        <authorList>
            <person name="Anh-Thu Weber A."/>
            <person name="Halstead-Nussloch G."/>
        </authorList>
    </citation>
    <scope>NUCLEOTIDE SEQUENCE [LARGE SCALE GENOMIC DNA]</scope>
    <source>
        <strain evidence="7">AATW-2023a</strain>
        <tissue evidence="7">Whole specimen</tissue>
    </source>
</reference>
<dbReference type="PANTHER" id="PTHR12489">
    <property type="entry name" value="LIPOMA HMGIC FUSION PARTNER-LIKE PROTEIN"/>
    <property type="match status" value="1"/>
</dbReference>
<gene>
    <name evidence="7" type="ORF">SNE40_003181</name>
</gene>
<accession>A0AAN8KFM6</accession>
<keyword evidence="2 5" id="KW-0812">Transmembrane</keyword>
<feature type="chain" id="PRO_5043014184" evidence="6">
    <location>
        <begin position="20"/>
        <end position="192"/>
    </location>
</feature>
<feature type="transmembrane region" description="Helical" evidence="5">
    <location>
        <begin position="79"/>
        <end position="103"/>
    </location>
</feature>
<feature type="signal peptide" evidence="6">
    <location>
        <begin position="1"/>
        <end position="19"/>
    </location>
</feature>
<dbReference type="EMBL" id="JAZGQO010000002">
    <property type="protein sequence ID" value="KAK6191514.1"/>
    <property type="molecule type" value="Genomic_DNA"/>
</dbReference>
<keyword evidence="6" id="KW-0732">Signal</keyword>
<dbReference type="Gene3D" id="1.20.140.150">
    <property type="match status" value="1"/>
</dbReference>
<dbReference type="GO" id="GO:0016020">
    <property type="term" value="C:membrane"/>
    <property type="evidence" value="ECO:0007669"/>
    <property type="project" value="UniProtKB-SubCell"/>
</dbReference>
<evidence type="ECO:0000256" key="1">
    <source>
        <dbReference type="ARBA" id="ARBA00004141"/>
    </source>
</evidence>
<evidence type="ECO:0000313" key="8">
    <source>
        <dbReference type="Proteomes" id="UP001347796"/>
    </source>
</evidence>
<evidence type="ECO:0000256" key="2">
    <source>
        <dbReference type="ARBA" id="ARBA00022692"/>
    </source>
</evidence>
<feature type="transmembrane region" description="Helical" evidence="5">
    <location>
        <begin position="115"/>
        <end position="136"/>
    </location>
</feature>
<dbReference type="Pfam" id="PF10242">
    <property type="entry name" value="L_HMGIC_fpl"/>
    <property type="match status" value="1"/>
</dbReference>
<keyword evidence="3 5" id="KW-1133">Transmembrane helix</keyword>
<evidence type="ECO:0000256" key="3">
    <source>
        <dbReference type="ARBA" id="ARBA00022989"/>
    </source>
</evidence>
<comment type="subcellular location">
    <subcellularLocation>
        <location evidence="1">Membrane</location>
        <topology evidence="1">Multi-pass membrane protein</topology>
    </subcellularLocation>
</comment>
<sequence length="192" mass="21063">MVPPILLLWALLSVMVAGACTFTFLQPFWIMHLDCIHAFGMISYCYVDSDYENSRELCTAYGGYYHLGNIPSGAWQASCVLYGVGCVLMCLSAFLAICTVIMIRAHNKKLSLLSGYLQAVAVLVMGAGLLIFPLGLNSSFYQHYCGKASAPYNFGHCVVGWSYMLGIMGTALSIFCPFLSQYTDMNATDLFS</sequence>
<evidence type="ECO:0000256" key="6">
    <source>
        <dbReference type="SAM" id="SignalP"/>
    </source>
</evidence>
<dbReference type="AlphaFoldDB" id="A0AAN8KFM6"/>
<proteinExistence type="predicted"/>
<evidence type="ECO:0000256" key="5">
    <source>
        <dbReference type="SAM" id="Phobius"/>
    </source>
</evidence>
<evidence type="ECO:0000256" key="4">
    <source>
        <dbReference type="ARBA" id="ARBA00023136"/>
    </source>
</evidence>
<keyword evidence="8" id="KW-1185">Reference proteome</keyword>
<dbReference type="InterPro" id="IPR019372">
    <property type="entry name" value="LHFPL"/>
</dbReference>
<name>A0AAN8KFM6_PATCE</name>